<proteinExistence type="predicted"/>
<dbReference type="InterPro" id="IPR052919">
    <property type="entry name" value="TA_system_RNase"/>
</dbReference>
<feature type="domain" description="PIN" evidence="1">
    <location>
        <begin position="4"/>
        <end position="103"/>
    </location>
</feature>
<protein>
    <submittedName>
        <fullName evidence="2">Type II toxin-antitoxin system VapC family toxin</fullName>
    </submittedName>
</protein>
<reference evidence="2 3" key="1">
    <citation type="submission" date="2020-10" db="EMBL/GenBank/DDBJ databases">
        <title>Connecting structure to function with the recovery of over 1000 high-quality activated sludge metagenome-assembled genomes encoding full-length rRNA genes using long-read sequencing.</title>
        <authorList>
            <person name="Singleton C.M."/>
            <person name="Petriglieri F."/>
            <person name="Kristensen J.M."/>
            <person name="Kirkegaard R.H."/>
            <person name="Michaelsen T.Y."/>
            <person name="Andersen M.H."/>
            <person name="Karst S.M."/>
            <person name="Dueholm M.S."/>
            <person name="Nielsen P.H."/>
            <person name="Albertsen M."/>
        </authorList>
    </citation>
    <scope>NUCLEOTIDE SEQUENCE [LARGE SCALE GENOMIC DNA]</scope>
    <source>
        <strain evidence="2">Fred_18-Q3-R57-64_BAT3C.720</strain>
    </source>
</reference>
<dbReference type="Proteomes" id="UP000706151">
    <property type="component" value="Unassembled WGS sequence"/>
</dbReference>
<dbReference type="SUPFAM" id="SSF88723">
    <property type="entry name" value="PIN domain-like"/>
    <property type="match status" value="1"/>
</dbReference>
<gene>
    <name evidence="2" type="ORF">IPK02_13145</name>
</gene>
<dbReference type="Pfam" id="PF01850">
    <property type="entry name" value="PIN"/>
    <property type="match status" value="1"/>
</dbReference>
<dbReference type="PANTHER" id="PTHR36173">
    <property type="entry name" value="RIBONUCLEASE VAPC16-RELATED"/>
    <property type="match status" value="1"/>
</dbReference>
<dbReference type="EMBL" id="JADJOT010000009">
    <property type="protein sequence ID" value="MBK7954809.1"/>
    <property type="molecule type" value="Genomic_DNA"/>
</dbReference>
<sequence>MTADERLGKATQGLVAKSEIVVSTASVWEMVLKNARGKLPLPPGALSEHFTAQGFVLLPILLRHIEAVRHLACAHADPFDRLLIAQAQDERVTLLTRDAALLKLGLDGVGKA</sequence>
<dbReference type="CDD" id="cd09872">
    <property type="entry name" value="PIN_Sll0205-like"/>
    <property type="match status" value="1"/>
</dbReference>
<dbReference type="InterPro" id="IPR029060">
    <property type="entry name" value="PIN-like_dom_sf"/>
</dbReference>
<dbReference type="InterPro" id="IPR041705">
    <property type="entry name" value="PIN_Sll0205"/>
</dbReference>
<evidence type="ECO:0000313" key="2">
    <source>
        <dbReference type="EMBL" id="MBK7954809.1"/>
    </source>
</evidence>
<dbReference type="InterPro" id="IPR002716">
    <property type="entry name" value="PIN_dom"/>
</dbReference>
<dbReference type="AlphaFoldDB" id="A0A935W549"/>
<dbReference type="PANTHER" id="PTHR36173:SF2">
    <property type="entry name" value="RIBONUCLEASE VAPC16"/>
    <property type="match status" value="1"/>
</dbReference>
<accession>A0A935W549</accession>
<evidence type="ECO:0000313" key="3">
    <source>
        <dbReference type="Proteomes" id="UP000706151"/>
    </source>
</evidence>
<comment type="caution">
    <text evidence="2">The sequence shown here is derived from an EMBL/GenBank/DDBJ whole genome shotgun (WGS) entry which is preliminary data.</text>
</comment>
<evidence type="ECO:0000259" key="1">
    <source>
        <dbReference type="Pfam" id="PF01850"/>
    </source>
</evidence>
<organism evidence="2 3">
    <name type="scientific">Candidatus Accumulibacter affinis</name>
    <dbReference type="NCBI Taxonomy" id="2954384"/>
    <lineage>
        <taxon>Bacteria</taxon>
        <taxon>Pseudomonadati</taxon>
        <taxon>Pseudomonadota</taxon>
        <taxon>Betaproteobacteria</taxon>
        <taxon>Candidatus Accumulibacter</taxon>
    </lineage>
</organism>
<name>A0A935W549_9PROT</name>